<name>A0AA88VWU9_9ASTE</name>
<reference evidence="8" key="1">
    <citation type="submission" date="2022-12" db="EMBL/GenBank/DDBJ databases">
        <title>Draft genome assemblies for two species of Escallonia (Escalloniales).</title>
        <authorList>
            <person name="Chanderbali A."/>
            <person name="Dervinis C."/>
            <person name="Anghel I."/>
            <person name="Soltis D."/>
            <person name="Soltis P."/>
            <person name="Zapata F."/>
        </authorList>
    </citation>
    <scope>NUCLEOTIDE SEQUENCE</scope>
    <source>
        <strain evidence="8">UCBG64.0493</strain>
        <tissue evidence="8">Leaf</tissue>
    </source>
</reference>
<organism evidence="8 9">
    <name type="scientific">Escallonia herrerae</name>
    <dbReference type="NCBI Taxonomy" id="1293975"/>
    <lineage>
        <taxon>Eukaryota</taxon>
        <taxon>Viridiplantae</taxon>
        <taxon>Streptophyta</taxon>
        <taxon>Embryophyta</taxon>
        <taxon>Tracheophyta</taxon>
        <taxon>Spermatophyta</taxon>
        <taxon>Magnoliopsida</taxon>
        <taxon>eudicotyledons</taxon>
        <taxon>Gunneridae</taxon>
        <taxon>Pentapetalae</taxon>
        <taxon>asterids</taxon>
        <taxon>campanulids</taxon>
        <taxon>Escalloniales</taxon>
        <taxon>Escalloniaceae</taxon>
        <taxon>Escallonia</taxon>
    </lineage>
</organism>
<comment type="caution">
    <text evidence="8">The sequence shown here is derived from an EMBL/GenBank/DDBJ whole genome shotgun (WGS) entry which is preliminary data.</text>
</comment>
<dbReference type="Pfam" id="PF00082">
    <property type="entry name" value="Peptidase_S8"/>
    <property type="match status" value="1"/>
</dbReference>
<dbReference type="InterPro" id="IPR036852">
    <property type="entry name" value="Peptidase_S8/S53_dom_sf"/>
</dbReference>
<keyword evidence="3" id="KW-0732">Signal</keyword>
<dbReference type="Gene3D" id="3.40.50.200">
    <property type="entry name" value="Peptidase S8/S53 domain"/>
    <property type="match status" value="1"/>
</dbReference>
<keyword evidence="5" id="KW-0720">Serine protease</keyword>
<dbReference type="EMBL" id="JAVXUP010001143">
    <property type="protein sequence ID" value="KAK3015453.1"/>
    <property type="molecule type" value="Genomic_DNA"/>
</dbReference>
<keyword evidence="4" id="KW-0378">Hydrolase</keyword>
<evidence type="ECO:0000256" key="1">
    <source>
        <dbReference type="ARBA" id="ARBA00011073"/>
    </source>
</evidence>
<comment type="caution">
    <text evidence="6">Lacks conserved residue(s) required for the propagation of feature annotation.</text>
</comment>
<evidence type="ECO:0000256" key="6">
    <source>
        <dbReference type="PROSITE-ProRule" id="PRU01240"/>
    </source>
</evidence>
<proteinExistence type="inferred from homology"/>
<dbReference type="Gene3D" id="3.50.30.30">
    <property type="match status" value="1"/>
</dbReference>
<keyword evidence="9" id="KW-1185">Reference proteome</keyword>
<evidence type="ECO:0000256" key="4">
    <source>
        <dbReference type="ARBA" id="ARBA00022801"/>
    </source>
</evidence>
<evidence type="ECO:0000259" key="7">
    <source>
        <dbReference type="Pfam" id="PF00082"/>
    </source>
</evidence>
<dbReference type="PROSITE" id="PS51892">
    <property type="entry name" value="SUBTILASE"/>
    <property type="match status" value="1"/>
</dbReference>
<accession>A0AA88VWU9</accession>
<dbReference type="InterPro" id="IPR045051">
    <property type="entry name" value="SBT"/>
</dbReference>
<dbReference type="Proteomes" id="UP001188597">
    <property type="component" value="Unassembled WGS sequence"/>
</dbReference>
<sequence length="399" mass="42320">MCICYGLSIGGGRAESNYHHNHSMLLQNLSSNLNISNGAQDSSISALKPADQDFTAECTATCQGLSTSFPMSSASYASNYGRNVIIGLVDAGIWPEGTSFSDNGMMEIPARWKGKCTEGSEFSSSSCNKKLIGARFYNKGLLSNKPNATILMNSARDTDGHGTHTSSTAAGIMSTEHLFSGTARGMAPMAHVAVYKVVWDSDGYASDVLAAIDQAIDDGVDVLSLSIGSDGITLYEDPVAIAAFAAMEKGTVDRDFSGKLTFGNGLSVLGTSLYHGNASLSQVTLVFMGECDDLQGRQQQVRNRIIVCEDKADSLAIQVNDAASGRVAGAVLLLVSCLATVAGFTTAVHCTAACSLLLRHFPVNKRPDLHVSRRRKQSTSRIDTIRVKFDPTNGHKGPN</sequence>
<protein>
    <recommendedName>
        <fullName evidence="7">Peptidase S8/S53 domain-containing protein</fullName>
    </recommendedName>
</protein>
<keyword evidence="2" id="KW-0645">Protease</keyword>
<evidence type="ECO:0000256" key="2">
    <source>
        <dbReference type="ARBA" id="ARBA00022670"/>
    </source>
</evidence>
<evidence type="ECO:0000313" key="8">
    <source>
        <dbReference type="EMBL" id="KAK3015453.1"/>
    </source>
</evidence>
<dbReference type="AlphaFoldDB" id="A0AA88VWU9"/>
<dbReference type="InterPro" id="IPR000209">
    <property type="entry name" value="Peptidase_S8/S53_dom"/>
</dbReference>
<dbReference type="PRINTS" id="PR00723">
    <property type="entry name" value="SUBTILISIN"/>
</dbReference>
<dbReference type="PANTHER" id="PTHR10795">
    <property type="entry name" value="PROPROTEIN CONVERTASE SUBTILISIN/KEXIN"/>
    <property type="match status" value="1"/>
</dbReference>
<comment type="similarity">
    <text evidence="1 6">Belongs to the peptidase S8 family.</text>
</comment>
<evidence type="ECO:0000313" key="9">
    <source>
        <dbReference type="Proteomes" id="UP001188597"/>
    </source>
</evidence>
<dbReference type="GO" id="GO:0004252">
    <property type="term" value="F:serine-type endopeptidase activity"/>
    <property type="evidence" value="ECO:0007669"/>
    <property type="project" value="InterPro"/>
</dbReference>
<dbReference type="GO" id="GO:0006508">
    <property type="term" value="P:proteolysis"/>
    <property type="evidence" value="ECO:0007669"/>
    <property type="project" value="UniProtKB-KW"/>
</dbReference>
<dbReference type="InterPro" id="IPR015500">
    <property type="entry name" value="Peptidase_S8_subtilisin-rel"/>
</dbReference>
<feature type="domain" description="Peptidase S8/S53" evidence="7">
    <location>
        <begin position="81"/>
        <end position="250"/>
    </location>
</feature>
<evidence type="ECO:0000256" key="3">
    <source>
        <dbReference type="ARBA" id="ARBA00022729"/>
    </source>
</evidence>
<gene>
    <name evidence="8" type="ORF">RJ639_006815</name>
</gene>
<evidence type="ECO:0000256" key="5">
    <source>
        <dbReference type="ARBA" id="ARBA00022825"/>
    </source>
</evidence>
<dbReference type="SUPFAM" id="SSF52743">
    <property type="entry name" value="Subtilisin-like"/>
    <property type="match status" value="1"/>
</dbReference>